<dbReference type="PROSITE" id="PS51257">
    <property type="entry name" value="PROKAR_LIPOPROTEIN"/>
    <property type="match status" value="1"/>
</dbReference>
<evidence type="ECO:0000313" key="3">
    <source>
        <dbReference type="Proteomes" id="UP001235840"/>
    </source>
</evidence>
<keyword evidence="3" id="KW-1185">Reference proteome</keyword>
<name>A0ABT9W120_9BACI</name>
<dbReference type="EMBL" id="JAUSTY010000012">
    <property type="protein sequence ID" value="MDQ0166958.1"/>
    <property type="molecule type" value="Genomic_DNA"/>
</dbReference>
<evidence type="ECO:0000313" key="2">
    <source>
        <dbReference type="EMBL" id="MDQ0166958.1"/>
    </source>
</evidence>
<protein>
    <submittedName>
        <fullName evidence="2">Uncharacterized protein</fullName>
    </submittedName>
</protein>
<gene>
    <name evidence="2" type="ORF">J2S11_002875</name>
</gene>
<feature type="chain" id="PRO_5045924054" evidence="1">
    <location>
        <begin position="22"/>
        <end position="307"/>
    </location>
</feature>
<reference evidence="2 3" key="1">
    <citation type="submission" date="2023-07" db="EMBL/GenBank/DDBJ databases">
        <title>Genomic Encyclopedia of Type Strains, Phase IV (KMG-IV): sequencing the most valuable type-strain genomes for metagenomic binning, comparative biology and taxonomic classification.</title>
        <authorList>
            <person name="Goeker M."/>
        </authorList>
    </citation>
    <scope>NUCLEOTIDE SEQUENCE [LARGE SCALE GENOMIC DNA]</scope>
    <source>
        <strain evidence="2 3">DSM 12751</strain>
    </source>
</reference>
<dbReference type="Proteomes" id="UP001235840">
    <property type="component" value="Unassembled WGS sequence"/>
</dbReference>
<organism evidence="2 3">
    <name type="scientific">Caldalkalibacillus horti</name>
    <dbReference type="NCBI Taxonomy" id="77523"/>
    <lineage>
        <taxon>Bacteria</taxon>
        <taxon>Bacillati</taxon>
        <taxon>Bacillota</taxon>
        <taxon>Bacilli</taxon>
        <taxon>Bacillales</taxon>
        <taxon>Bacillaceae</taxon>
        <taxon>Caldalkalibacillus</taxon>
    </lineage>
</organism>
<proteinExistence type="predicted"/>
<keyword evidence="1" id="KW-0732">Signal</keyword>
<comment type="caution">
    <text evidence="2">The sequence shown here is derived from an EMBL/GenBank/DDBJ whole genome shotgun (WGS) entry which is preliminary data.</text>
</comment>
<feature type="signal peptide" evidence="1">
    <location>
        <begin position="1"/>
        <end position="21"/>
    </location>
</feature>
<sequence>MITMKIKAVIISLLIVLLLLAACQAEESGGDQNDGTDTISGLGEFVITSVSDDNYVIYHDGEEQSVDENYIPVFVNGELVKYAGILHNGHFLVQIGIASELLGTELINDNGSWSIENDQHAIKFVENKGMVEVNEDSESIIIENTNDSTYIDLEALTSRLDWVVSYYHKDMDEDHQSLVRHNHAIYLDQALKEEMIETEEAGLQLAKELATEALENFTASLRENLEESGEDPTRMDSSLEIIEDDIHNMAFVSEVSKYYMYDMDVYRVFVDRTNGDVYVNYDMGRAAFMVLVDLNDPHLFTPLYLIG</sequence>
<accession>A0ABT9W120</accession>
<evidence type="ECO:0000256" key="1">
    <source>
        <dbReference type="SAM" id="SignalP"/>
    </source>
</evidence>